<reference evidence="11 12" key="1">
    <citation type="submission" date="2019-04" db="EMBL/GenBank/DDBJ databases">
        <title>A novel phosphate-accumulating bacterium identified in bioreactor for phosphate removal from wastewater.</title>
        <authorList>
            <person name="Kotlyarov R.Y."/>
            <person name="Beletsky A.V."/>
            <person name="Kallistova A.Y."/>
            <person name="Dorofeev A.G."/>
            <person name="Nikolaev Y.Y."/>
            <person name="Pimenov N.V."/>
            <person name="Ravin N.V."/>
            <person name="Mardanov A.V."/>
        </authorList>
    </citation>
    <scope>NUCLEOTIDE SEQUENCE [LARGE SCALE GENOMIC DNA]</scope>
    <source>
        <strain evidence="11 12">Bin19</strain>
    </source>
</reference>
<dbReference type="Pfam" id="PF14535">
    <property type="entry name" value="AMP-binding_C_2"/>
    <property type="match status" value="1"/>
</dbReference>
<dbReference type="InterPro" id="IPR028154">
    <property type="entry name" value="AMP-dep_Lig_C"/>
</dbReference>
<protein>
    <recommendedName>
        <fullName evidence="7">Phenylacetate-coenzyme A ligase</fullName>
        <ecNumber evidence="6">6.2.1.30</ecNumber>
    </recommendedName>
    <alternativeName>
        <fullName evidence="8">Phenylacetyl-CoA ligase</fullName>
    </alternativeName>
</protein>
<dbReference type="PIRSF" id="PIRSF006444">
    <property type="entry name" value="PaaK"/>
    <property type="match status" value="1"/>
</dbReference>
<dbReference type="GO" id="GO:0047475">
    <property type="term" value="F:phenylacetate-CoA ligase activity"/>
    <property type="evidence" value="ECO:0007669"/>
    <property type="project" value="UniProtKB-EC"/>
</dbReference>
<dbReference type="Gene3D" id="3.40.50.12780">
    <property type="entry name" value="N-terminal domain of ligase-like"/>
    <property type="match status" value="1"/>
</dbReference>
<dbReference type="FunFam" id="3.40.50.12780:FF:000016">
    <property type="entry name" value="Phenylacetate-coenzyme A ligase"/>
    <property type="match status" value="1"/>
</dbReference>
<evidence type="ECO:0000313" key="11">
    <source>
        <dbReference type="EMBL" id="TMQ77783.1"/>
    </source>
</evidence>
<dbReference type="InterPro" id="IPR000873">
    <property type="entry name" value="AMP-dep_synth/lig_dom"/>
</dbReference>
<comment type="caution">
    <text evidence="11">The sequence shown here is derived from an EMBL/GenBank/DDBJ whole genome shotgun (WGS) entry which is preliminary data.</text>
</comment>
<dbReference type="InterPro" id="IPR011880">
    <property type="entry name" value="PA_CoA_ligase"/>
</dbReference>
<dbReference type="Gene3D" id="3.30.300.30">
    <property type="match status" value="1"/>
</dbReference>
<evidence type="ECO:0000256" key="8">
    <source>
        <dbReference type="ARBA" id="ARBA00075111"/>
    </source>
</evidence>
<keyword evidence="12" id="KW-1185">Reference proteome</keyword>
<gene>
    <name evidence="11" type="ORF">ACCUM_2730</name>
</gene>
<dbReference type="GO" id="GO:0000166">
    <property type="term" value="F:nucleotide binding"/>
    <property type="evidence" value="ECO:0007669"/>
    <property type="project" value="UniProtKB-KW"/>
</dbReference>
<dbReference type="Pfam" id="PF00501">
    <property type="entry name" value="AMP-binding"/>
    <property type="match status" value="1"/>
</dbReference>
<dbReference type="InterPro" id="IPR051414">
    <property type="entry name" value="Adenylate-forming_Reductase"/>
</dbReference>
<evidence type="ECO:0000256" key="7">
    <source>
        <dbReference type="ARBA" id="ARBA00068695"/>
    </source>
</evidence>
<feature type="domain" description="AMP-dependent synthetase/ligase" evidence="9">
    <location>
        <begin position="130"/>
        <end position="328"/>
    </location>
</feature>
<evidence type="ECO:0000256" key="3">
    <source>
        <dbReference type="ARBA" id="ARBA00022741"/>
    </source>
</evidence>
<comment type="subunit">
    <text evidence="1">Monomer.</text>
</comment>
<keyword evidence="3" id="KW-0547">Nucleotide-binding</keyword>
<sequence>MAQQEDISPAAVTAADSSSVTEGIVFRHITNKEEIVTSKTPQPGDLEPIETASRDEISALQLQRLKWSLKHAYDNVPHYQRTFSAAGVHPDDLRSLEDLAKFPFTTKVDLRDNYPFGLFAVPREKVVRVHASSGTTGKPVVVGYTRNDIDMWANVVARSIRAAGGRPGDIVHVTYGYGLFTGGLGAHYGAERLGCTVIPMSGGNTEKQVQIIQDFKPDIIMVTPSYMLVIAEEFANQGLDGRDCSLKLGIFGAEPWTNEMRREIESKMGLDAVDIYGLSEVIGPGVASECVETKDGPVIWEDHFYPEVINPETGEVCADGEEGELVFTSLTKEAFPVIRYRTRDLTRLLPPTARSFRRLAKIVGRSDDMLIIRGVNVFPTQIEEMILRDDKLSGQYQIVVSRDGLMDQMEVLCELQPGVAKQMSPADVASVGRRLQQTIKSLIGVSTQVQVLPPNSITRTLVGKAKRVIDKRLGNG</sequence>
<dbReference type="Proteomes" id="UP000306324">
    <property type="component" value="Unassembled WGS sequence"/>
</dbReference>
<dbReference type="NCBIfam" id="TIGR02155">
    <property type="entry name" value="PA_CoA_ligase"/>
    <property type="match status" value="1"/>
</dbReference>
<dbReference type="EC" id="6.2.1.30" evidence="6"/>
<dbReference type="CDD" id="cd05913">
    <property type="entry name" value="PaaK"/>
    <property type="match status" value="1"/>
</dbReference>
<evidence type="ECO:0000256" key="1">
    <source>
        <dbReference type="ARBA" id="ARBA00011245"/>
    </source>
</evidence>
<dbReference type="PANTHER" id="PTHR43439:SF1">
    <property type="entry name" value="PHENYLACETATE-COENZYME A LIGASE"/>
    <property type="match status" value="1"/>
</dbReference>
<evidence type="ECO:0000256" key="4">
    <source>
        <dbReference type="ARBA" id="ARBA00060591"/>
    </source>
</evidence>
<comment type="similarity">
    <text evidence="5">Belongs to the phenylacetyl-CoA ligase family.</text>
</comment>
<dbReference type="InterPro" id="IPR049623">
    <property type="entry name" value="PA_CoA_lig_proteobact_actino"/>
</dbReference>
<proteinExistence type="inferred from homology"/>
<evidence type="ECO:0000259" key="9">
    <source>
        <dbReference type="Pfam" id="PF00501"/>
    </source>
</evidence>
<evidence type="ECO:0000256" key="6">
    <source>
        <dbReference type="ARBA" id="ARBA00066629"/>
    </source>
</evidence>
<feature type="domain" description="AMP-dependent ligase C-terminal" evidence="10">
    <location>
        <begin position="374"/>
        <end position="472"/>
    </location>
</feature>
<accession>A0A5S4FAD9</accession>
<evidence type="ECO:0000259" key="10">
    <source>
        <dbReference type="Pfam" id="PF14535"/>
    </source>
</evidence>
<dbReference type="AlphaFoldDB" id="A0A5S4FAD9"/>
<dbReference type="SUPFAM" id="SSF56801">
    <property type="entry name" value="Acetyl-CoA synthetase-like"/>
    <property type="match status" value="1"/>
</dbReference>
<dbReference type="PANTHER" id="PTHR43439">
    <property type="entry name" value="PHENYLACETATE-COENZYME A LIGASE"/>
    <property type="match status" value="1"/>
</dbReference>
<dbReference type="GO" id="GO:0010124">
    <property type="term" value="P:phenylacetate catabolic process"/>
    <property type="evidence" value="ECO:0007669"/>
    <property type="project" value="InterPro"/>
</dbReference>
<evidence type="ECO:0000256" key="2">
    <source>
        <dbReference type="ARBA" id="ARBA00022598"/>
    </source>
</evidence>
<evidence type="ECO:0000256" key="5">
    <source>
        <dbReference type="ARBA" id="ARBA00061566"/>
    </source>
</evidence>
<name>A0A5S4FAD9_9PROT</name>
<dbReference type="EMBL" id="SWAD01000018">
    <property type="protein sequence ID" value="TMQ77783.1"/>
    <property type="molecule type" value="Genomic_DNA"/>
</dbReference>
<dbReference type="InterPro" id="IPR042099">
    <property type="entry name" value="ANL_N_sf"/>
</dbReference>
<comment type="pathway">
    <text evidence="4">Aromatic compound metabolism; phenylacetate degradation.</text>
</comment>
<dbReference type="InterPro" id="IPR045851">
    <property type="entry name" value="AMP-bd_C_sf"/>
</dbReference>
<keyword evidence="2 11" id="KW-0436">Ligase</keyword>
<evidence type="ECO:0000313" key="12">
    <source>
        <dbReference type="Proteomes" id="UP000306324"/>
    </source>
</evidence>
<organism evidence="11 12">
    <name type="scientific">Candidatus Accumulibacter phosphatis</name>
    <dbReference type="NCBI Taxonomy" id="327160"/>
    <lineage>
        <taxon>Bacteria</taxon>
        <taxon>Pseudomonadati</taxon>
        <taxon>Pseudomonadota</taxon>
        <taxon>Betaproteobacteria</taxon>
        <taxon>Candidatus Accumulibacter</taxon>
    </lineage>
</organism>